<gene>
    <name evidence="3" type="ORF">PO587_13665</name>
</gene>
<feature type="region of interest" description="Disordered" evidence="1">
    <location>
        <begin position="142"/>
        <end position="212"/>
    </location>
</feature>
<evidence type="ECO:0000313" key="3">
    <source>
        <dbReference type="EMBL" id="MDC2955514.1"/>
    </source>
</evidence>
<dbReference type="Proteomes" id="UP001221328">
    <property type="component" value="Unassembled WGS sequence"/>
</dbReference>
<reference evidence="3 4" key="1">
    <citation type="journal article" date="2015" name="Int. J. Syst. Evol. Microbiol.">
        <title>Streptomyces gilvifuscus sp. nov., an actinomycete that produces antibacterial compounds isolated from soil.</title>
        <authorList>
            <person name="Nguyen T.M."/>
            <person name="Kim J."/>
        </authorList>
    </citation>
    <scope>NUCLEOTIDE SEQUENCE [LARGE SCALE GENOMIC DNA]</scope>
    <source>
        <strain evidence="3 4">T113</strain>
    </source>
</reference>
<evidence type="ECO:0000256" key="1">
    <source>
        <dbReference type="SAM" id="MobiDB-lite"/>
    </source>
</evidence>
<feature type="compositionally biased region" description="Polar residues" evidence="1">
    <location>
        <begin position="148"/>
        <end position="164"/>
    </location>
</feature>
<evidence type="ECO:0008006" key="5">
    <source>
        <dbReference type="Google" id="ProtNLM"/>
    </source>
</evidence>
<dbReference type="EMBL" id="JAQOSK010000004">
    <property type="protein sequence ID" value="MDC2955514.1"/>
    <property type="molecule type" value="Genomic_DNA"/>
</dbReference>
<feature type="region of interest" description="Disordered" evidence="1">
    <location>
        <begin position="72"/>
        <end position="108"/>
    </location>
</feature>
<keyword evidence="2" id="KW-1133">Transmembrane helix</keyword>
<evidence type="ECO:0000256" key="2">
    <source>
        <dbReference type="SAM" id="Phobius"/>
    </source>
</evidence>
<comment type="caution">
    <text evidence="3">The sequence shown here is derived from an EMBL/GenBank/DDBJ whole genome shotgun (WGS) entry which is preliminary data.</text>
</comment>
<feature type="transmembrane region" description="Helical" evidence="2">
    <location>
        <begin position="113"/>
        <end position="131"/>
    </location>
</feature>
<accession>A0ABT5FSJ7</accession>
<feature type="compositionally biased region" description="Basic and acidic residues" evidence="1">
    <location>
        <begin position="260"/>
        <end position="283"/>
    </location>
</feature>
<keyword evidence="2" id="KW-0472">Membrane</keyword>
<proteinExistence type="predicted"/>
<evidence type="ECO:0000313" key="4">
    <source>
        <dbReference type="Proteomes" id="UP001221328"/>
    </source>
</evidence>
<name>A0ABT5FSJ7_9ACTN</name>
<feature type="compositionally biased region" description="Low complexity" evidence="1">
    <location>
        <begin position="75"/>
        <end position="90"/>
    </location>
</feature>
<feature type="compositionally biased region" description="Low complexity" evidence="1">
    <location>
        <begin position="182"/>
        <end position="191"/>
    </location>
</feature>
<feature type="region of interest" description="Disordered" evidence="1">
    <location>
        <begin position="254"/>
        <end position="359"/>
    </location>
</feature>
<organism evidence="3 4">
    <name type="scientific">Streptomyces gilvifuscus</name>
    <dbReference type="NCBI Taxonomy" id="1550617"/>
    <lineage>
        <taxon>Bacteria</taxon>
        <taxon>Bacillati</taxon>
        <taxon>Actinomycetota</taxon>
        <taxon>Actinomycetes</taxon>
        <taxon>Kitasatosporales</taxon>
        <taxon>Streptomycetaceae</taxon>
        <taxon>Streptomyces</taxon>
    </lineage>
</organism>
<dbReference type="RefSeq" id="WP_272175356.1">
    <property type="nucleotide sequence ID" value="NZ_JAQOSK010000004.1"/>
</dbReference>
<keyword evidence="2" id="KW-0812">Transmembrane</keyword>
<feature type="compositionally biased region" description="Basic and acidic residues" evidence="1">
    <location>
        <begin position="293"/>
        <end position="307"/>
    </location>
</feature>
<protein>
    <recommendedName>
        <fullName evidence="5">Extensin</fullName>
    </recommendedName>
</protein>
<sequence>MADEQYTWLDRATAEALLRGESLEAVDAAARDQAERLAKTLEALTAEPPPTSAELPGEAAALAAFRAARQEAPAERSAAGHRAGAHASDAGLVRIGGPVPDGRRARRGRSARFALTAVLATGMVGGVAYAVTSGVVPTPFGGEPRPATSVTAPATPSPLVSSSPHGLAGKPSPDGSSGGAGPATPGNTPGDRPSATPGAENGGWWRRQAPSACRAALRGKELTGDRRQALENAAGGYSPDRVLKYCRNVLAGTPGAAGDGKSHGGGKDDGGDGGKGHGKDKGNGKGKSGSGKGDGHGGGRGGDDEGHIAPGGNGHGGGRKGDDSSASADPALPGHLLTTRAPTPSPQPTYTALGSPEQL</sequence>
<feature type="compositionally biased region" description="Polar residues" evidence="1">
    <location>
        <begin position="348"/>
        <end position="359"/>
    </location>
</feature>
<keyword evidence="4" id="KW-1185">Reference proteome</keyword>